<keyword evidence="3" id="KW-1185">Reference proteome</keyword>
<evidence type="ECO:0000313" key="3">
    <source>
        <dbReference type="Proteomes" id="UP000003947"/>
    </source>
</evidence>
<feature type="chain" id="PRO_5003698453" evidence="1">
    <location>
        <begin position="25"/>
        <end position="243"/>
    </location>
</feature>
<reference evidence="2 3" key="1">
    <citation type="submission" date="2012-02" db="EMBL/GenBank/DDBJ databases">
        <title>Improved High-Quality Draft sequence of Microvirga sp. WSM3557.</title>
        <authorList>
            <consortium name="US DOE Joint Genome Institute"/>
            <person name="Lucas S."/>
            <person name="Han J."/>
            <person name="Lapidus A."/>
            <person name="Cheng J.-F."/>
            <person name="Goodwin L."/>
            <person name="Pitluck S."/>
            <person name="Peters L."/>
            <person name="Zhang X."/>
            <person name="Detter J.C."/>
            <person name="Han C."/>
            <person name="Tapia R."/>
            <person name="Land M."/>
            <person name="Hauser L."/>
            <person name="Kyrpides N."/>
            <person name="Ivanova N."/>
            <person name="Pagani I."/>
            <person name="Brau L."/>
            <person name="Yates R."/>
            <person name="O'Hara G."/>
            <person name="Rui T."/>
            <person name="Howieson J."/>
            <person name="Reeve W."/>
            <person name="Woyke T."/>
        </authorList>
    </citation>
    <scope>NUCLEOTIDE SEQUENCE [LARGE SCALE GENOMIC DNA]</scope>
    <source>
        <strain evidence="2 3">WSM3557</strain>
    </source>
</reference>
<evidence type="ECO:0000256" key="1">
    <source>
        <dbReference type="SAM" id="SignalP"/>
    </source>
</evidence>
<accession>I4YRD6</accession>
<dbReference type="Gene3D" id="1.20.58.430">
    <property type="entry name" value="Type IV secretion system, VirB5-domain"/>
    <property type="match status" value="1"/>
</dbReference>
<dbReference type="STRING" id="864069.MicloDRAFT_00030770"/>
<sequence length="243" mass="24555" precursor="true">MTRRFAVALTLSYGLLALAVPVSAQVPVIDSATLSQATQTASNTAAIMQSNRQIMQTVQETLKAVTGNRQTGSIASAALGSGFNMSGAPSLSSILGGGQMAWGNLGEFGQVAAGIINGLKLVNTLTGISGSNVSGTDKAYQGAVNTATALQGMVAGTQSAASTRTSAFQAAGGQIGTARDIKGSIDQNSQLQVQTGLTVNELIGVMNAANGALNAQQMQELAGQAHAAKVLTYDRSKARLVAP</sequence>
<dbReference type="HOGENOM" id="CLU_092417_0_0_5"/>
<organism evidence="2 3">
    <name type="scientific">Microvirga lotononidis</name>
    <dbReference type="NCBI Taxonomy" id="864069"/>
    <lineage>
        <taxon>Bacteria</taxon>
        <taxon>Pseudomonadati</taxon>
        <taxon>Pseudomonadota</taxon>
        <taxon>Alphaproteobacteria</taxon>
        <taxon>Hyphomicrobiales</taxon>
        <taxon>Methylobacteriaceae</taxon>
        <taxon>Microvirga</taxon>
    </lineage>
</organism>
<evidence type="ECO:0000313" key="2">
    <source>
        <dbReference type="EMBL" id="EIM26528.1"/>
    </source>
</evidence>
<keyword evidence="1" id="KW-0732">Signal</keyword>
<dbReference type="RefSeq" id="WP_009762579.1">
    <property type="nucleotide sequence ID" value="NZ_CP141050.1"/>
</dbReference>
<dbReference type="Pfam" id="PF07996">
    <property type="entry name" value="T4SS"/>
    <property type="match status" value="1"/>
</dbReference>
<dbReference type="OrthoDB" id="8071183at2"/>
<dbReference type="eggNOG" id="ENOG50304YP">
    <property type="taxonomic scope" value="Bacteria"/>
</dbReference>
<dbReference type="Proteomes" id="UP000003947">
    <property type="component" value="Unassembled WGS sequence"/>
</dbReference>
<dbReference type="PATRIC" id="fig|864069.3.peg.3339"/>
<dbReference type="AlphaFoldDB" id="I4YRD6"/>
<dbReference type="InterPro" id="IPR014158">
    <property type="entry name" value="T4SS_VirB5"/>
</dbReference>
<proteinExistence type="predicted"/>
<feature type="signal peptide" evidence="1">
    <location>
        <begin position="1"/>
        <end position="24"/>
    </location>
</feature>
<dbReference type="InterPro" id="IPR023220">
    <property type="entry name" value="T4SS_VirB5-domain"/>
</dbReference>
<protein>
    <submittedName>
        <fullName evidence="2">Type IV secretion system protein</fullName>
    </submittedName>
</protein>
<dbReference type="SUPFAM" id="SSF101082">
    <property type="entry name" value="Typo IV secretion system protein TraC"/>
    <property type="match status" value="1"/>
</dbReference>
<dbReference type="EMBL" id="JH660645">
    <property type="protein sequence ID" value="EIM26528.1"/>
    <property type="molecule type" value="Genomic_DNA"/>
</dbReference>
<name>I4YRD6_9HYPH</name>
<gene>
    <name evidence="2" type="ORF">MicloDRAFT_00030770</name>
</gene>